<evidence type="ECO:0000313" key="3">
    <source>
        <dbReference type="EMBL" id="MDR6967744.1"/>
    </source>
</evidence>
<comment type="caution">
    <text evidence="3">The sequence shown here is derived from an EMBL/GenBank/DDBJ whole genome shotgun (WGS) entry which is preliminary data.</text>
</comment>
<evidence type="ECO:0000313" key="4">
    <source>
        <dbReference type="Proteomes" id="UP001255185"/>
    </source>
</evidence>
<feature type="transmembrane region" description="Helical" evidence="1">
    <location>
        <begin position="179"/>
        <end position="195"/>
    </location>
</feature>
<evidence type="ECO:0000259" key="2">
    <source>
        <dbReference type="Pfam" id="PF00892"/>
    </source>
</evidence>
<dbReference type="PANTHER" id="PTHR22911">
    <property type="entry name" value="ACYL-MALONYL CONDENSING ENZYME-RELATED"/>
    <property type="match status" value="1"/>
</dbReference>
<dbReference type="Proteomes" id="UP001255185">
    <property type="component" value="Unassembled WGS sequence"/>
</dbReference>
<feature type="transmembrane region" description="Helical" evidence="1">
    <location>
        <begin position="29"/>
        <end position="47"/>
    </location>
</feature>
<protein>
    <submittedName>
        <fullName evidence="3">Chloramphenicol-sensitive protein RarD</fullName>
    </submittedName>
</protein>
<keyword evidence="4" id="KW-1185">Reference proteome</keyword>
<reference evidence="3 4" key="1">
    <citation type="submission" date="2023-07" db="EMBL/GenBank/DDBJ databases">
        <title>Sorghum-associated microbial communities from plants grown in Nebraska, USA.</title>
        <authorList>
            <person name="Schachtman D."/>
        </authorList>
    </citation>
    <scope>NUCLEOTIDE SEQUENCE [LARGE SCALE GENOMIC DNA]</scope>
    <source>
        <strain evidence="3 4">3773</strain>
    </source>
</reference>
<feature type="transmembrane region" description="Helical" evidence="1">
    <location>
        <begin position="292"/>
        <end position="313"/>
    </location>
</feature>
<name>A0ABU1TP45_9FLAO</name>
<organism evidence="3 4">
    <name type="scientific">Flavobacterium arsenatis</name>
    <dbReference type="NCBI Taxonomy" id="1484332"/>
    <lineage>
        <taxon>Bacteria</taxon>
        <taxon>Pseudomonadati</taxon>
        <taxon>Bacteroidota</taxon>
        <taxon>Flavobacteriia</taxon>
        <taxon>Flavobacteriales</taxon>
        <taxon>Flavobacteriaceae</taxon>
        <taxon>Flavobacterium</taxon>
    </lineage>
</organism>
<feature type="transmembrane region" description="Helical" evidence="1">
    <location>
        <begin position="99"/>
        <end position="120"/>
    </location>
</feature>
<feature type="transmembrane region" description="Helical" evidence="1">
    <location>
        <begin position="132"/>
        <end position="149"/>
    </location>
</feature>
<sequence length="331" mass="37972">MNSQELSLSTCYFATFVAIFITSMKLTKYYLAAISAFVIWGFFSLALKPLHDYPSLDILFYRVFLCVVLMLVISFGFRRKIIKETVVYFKSLTLKQKRNLILLTLGGSILLTANWFIFIYVMNHISVKAASFAYLVCPILTTVFAFLILKDELTKLQWTAVGLSIFSCILLGYGHLEDVFYSLIVATTYALYLVIQKRNTTIDKFLLLTIQLIFTALVLLPFYPAYRGEVPTEISFYLYILIIAVVFTIVPLFLNLYALKGINSSTVGILLYINPIITFLLAIFYYKEEITVFQIIAYSILLFSIFIFNSHLFTKVRKIKFKKNAPVKGAF</sequence>
<feature type="transmembrane region" description="Helical" evidence="1">
    <location>
        <begin position="236"/>
        <end position="257"/>
    </location>
</feature>
<gene>
    <name evidence="3" type="ORF">J2X31_001756</name>
</gene>
<keyword evidence="1" id="KW-0472">Membrane</keyword>
<accession>A0ABU1TP45</accession>
<feature type="transmembrane region" description="Helical" evidence="1">
    <location>
        <begin position="269"/>
        <end position="286"/>
    </location>
</feature>
<dbReference type="EMBL" id="JAVDVI010000006">
    <property type="protein sequence ID" value="MDR6967744.1"/>
    <property type="molecule type" value="Genomic_DNA"/>
</dbReference>
<keyword evidence="1" id="KW-0812">Transmembrane</keyword>
<evidence type="ECO:0000256" key="1">
    <source>
        <dbReference type="SAM" id="Phobius"/>
    </source>
</evidence>
<feature type="transmembrane region" description="Helical" evidence="1">
    <location>
        <begin position="59"/>
        <end position="78"/>
    </location>
</feature>
<dbReference type="PANTHER" id="PTHR22911:SF137">
    <property type="entry name" value="SOLUTE CARRIER FAMILY 35 MEMBER G2-RELATED"/>
    <property type="match status" value="1"/>
</dbReference>
<proteinExistence type="predicted"/>
<dbReference type="RefSeq" id="WP_310026019.1">
    <property type="nucleotide sequence ID" value="NZ_JAVDVI010000006.1"/>
</dbReference>
<dbReference type="Pfam" id="PF00892">
    <property type="entry name" value="EamA"/>
    <property type="match status" value="2"/>
</dbReference>
<feature type="domain" description="EamA" evidence="2">
    <location>
        <begin position="180"/>
        <end position="309"/>
    </location>
</feature>
<dbReference type="SUPFAM" id="SSF103481">
    <property type="entry name" value="Multidrug resistance efflux transporter EmrE"/>
    <property type="match status" value="2"/>
</dbReference>
<dbReference type="InterPro" id="IPR000620">
    <property type="entry name" value="EamA_dom"/>
</dbReference>
<feature type="transmembrane region" description="Helical" evidence="1">
    <location>
        <begin position="156"/>
        <end position="173"/>
    </location>
</feature>
<feature type="transmembrane region" description="Helical" evidence="1">
    <location>
        <begin position="205"/>
        <end position="224"/>
    </location>
</feature>
<dbReference type="InterPro" id="IPR037185">
    <property type="entry name" value="EmrE-like"/>
</dbReference>
<feature type="domain" description="EamA" evidence="2">
    <location>
        <begin position="28"/>
        <end position="171"/>
    </location>
</feature>
<keyword evidence="1" id="KW-1133">Transmembrane helix</keyword>